<dbReference type="Proteomes" id="UP000490922">
    <property type="component" value="Unassembled WGS sequence"/>
</dbReference>
<keyword evidence="2" id="KW-1185">Reference proteome</keyword>
<dbReference type="AlphaFoldDB" id="A0A7J5AKE3"/>
<protein>
    <submittedName>
        <fullName evidence="1">DUF3822 family protein</fullName>
    </submittedName>
</protein>
<dbReference type="InterPro" id="IPR024213">
    <property type="entry name" value="DUF3822"/>
</dbReference>
<dbReference type="Gene3D" id="3.30.420.250">
    <property type="match status" value="1"/>
</dbReference>
<dbReference type="CDD" id="cd24013">
    <property type="entry name" value="ASKHA_ATPase_BT3980-like"/>
    <property type="match status" value="1"/>
</dbReference>
<dbReference type="Pfam" id="PF12864">
    <property type="entry name" value="DUF3822"/>
    <property type="match status" value="1"/>
</dbReference>
<evidence type="ECO:0000313" key="1">
    <source>
        <dbReference type="EMBL" id="KAB1158074.1"/>
    </source>
</evidence>
<gene>
    <name evidence="1" type="ORF">F6464_03045</name>
</gene>
<dbReference type="Gene3D" id="3.30.420.260">
    <property type="match status" value="1"/>
</dbReference>
<dbReference type="EMBL" id="WAEM01000001">
    <property type="protein sequence ID" value="KAB1158074.1"/>
    <property type="molecule type" value="Genomic_DNA"/>
</dbReference>
<reference evidence="1 2" key="1">
    <citation type="submission" date="2019-09" db="EMBL/GenBank/DDBJ databases">
        <title>Flavobacterium sp. nov., isolated from glacier ice.</title>
        <authorList>
            <person name="Liu Q."/>
        </authorList>
    </citation>
    <scope>NUCLEOTIDE SEQUENCE [LARGE SCALE GENOMIC DNA]</scope>
    <source>
        <strain evidence="1 2">NBRC 112527</strain>
    </source>
</reference>
<comment type="caution">
    <text evidence="1">The sequence shown here is derived from an EMBL/GenBank/DDBJ whole genome shotgun (WGS) entry which is preliminary data.</text>
</comment>
<proteinExistence type="predicted"/>
<dbReference type="RefSeq" id="WP_151106267.1">
    <property type="nucleotide sequence ID" value="NZ_WAEM01000001.1"/>
</dbReference>
<organism evidence="1 2">
    <name type="scientific">Flavobacterium luteum</name>
    <dbReference type="NCBI Taxonomy" id="2026654"/>
    <lineage>
        <taxon>Bacteria</taxon>
        <taxon>Pseudomonadati</taxon>
        <taxon>Bacteroidota</taxon>
        <taxon>Flavobacteriia</taxon>
        <taxon>Flavobacteriales</taxon>
        <taxon>Flavobacteriaceae</taxon>
        <taxon>Flavobacterium</taxon>
    </lineage>
</organism>
<name>A0A7J5AKE3_9FLAO</name>
<dbReference type="OrthoDB" id="658622at2"/>
<evidence type="ECO:0000313" key="2">
    <source>
        <dbReference type="Proteomes" id="UP000490922"/>
    </source>
</evidence>
<accession>A0A7J5AKE3</accession>
<sequence length="273" mass="31785">MLVNNANITEKKYRKLSIQVSLTGFSFCCFDTLNNTVLSFKDIVFDTTDKKATIENLFANARTENSELGEIYDEITVLHDNNLSTFVPTALFDDQFLGSYLQYNTKVFETDFFAFDEIATYQMNTVYIPYVNINNFFVDEFGFFTYKHSNTILVSKLLEISKNVDAKKMFVHMGTGHFEIIIVQNQHLLLFNSFDYKTPEDLIYYLLFTAEQLNMNPESFPLEFLGTIAENDTFYKIAYKYIRNVSLFDVSDLQKKNSFSKADNLKHFTLFQS</sequence>